<feature type="domain" description="T-SNARE coiled-coil homology" evidence="8">
    <location>
        <begin position="205"/>
        <end position="267"/>
    </location>
</feature>
<organism evidence="9 10">
    <name type="scientific">Chrysochromulina tobinii</name>
    <dbReference type="NCBI Taxonomy" id="1460289"/>
    <lineage>
        <taxon>Eukaryota</taxon>
        <taxon>Haptista</taxon>
        <taxon>Haptophyta</taxon>
        <taxon>Prymnesiophyceae</taxon>
        <taxon>Prymnesiales</taxon>
        <taxon>Chrysochromulinaceae</taxon>
        <taxon>Chrysochromulina</taxon>
    </lineage>
</organism>
<evidence type="ECO:0000256" key="6">
    <source>
        <dbReference type="RuleBase" id="RU003858"/>
    </source>
</evidence>
<comment type="similarity">
    <text evidence="2 6">Belongs to the syntaxin family.</text>
</comment>
<dbReference type="InterPro" id="IPR006012">
    <property type="entry name" value="Syntaxin/epimorphin_CS"/>
</dbReference>
<keyword evidence="10" id="KW-1185">Reference proteome</keyword>
<dbReference type="GO" id="GO:0012505">
    <property type="term" value="C:endomembrane system"/>
    <property type="evidence" value="ECO:0007669"/>
    <property type="project" value="TreeGrafter"/>
</dbReference>
<dbReference type="GO" id="GO:0005886">
    <property type="term" value="C:plasma membrane"/>
    <property type="evidence" value="ECO:0007669"/>
    <property type="project" value="TreeGrafter"/>
</dbReference>
<dbReference type="Pfam" id="PF05739">
    <property type="entry name" value="SNARE"/>
    <property type="match status" value="1"/>
</dbReference>
<gene>
    <name evidence="9" type="ORF">Ctob_012263</name>
</gene>
<dbReference type="GO" id="GO:0006886">
    <property type="term" value="P:intracellular protein transport"/>
    <property type="evidence" value="ECO:0007669"/>
    <property type="project" value="InterPro"/>
</dbReference>
<evidence type="ECO:0000313" key="9">
    <source>
        <dbReference type="EMBL" id="KOO35810.1"/>
    </source>
</evidence>
<evidence type="ECO:0000313" key="10">
    <source>
        <dbReference type="Proteomes" id="UP000037460"/>
    </source>
</evidence>
<keyword evidence="5 7" id="KW-0472">Membrane</keyword>
<evidence type="ECO:0000259" key="8">
    <source>
        <dbReference type="PROSITE" id="PS50192"/>
    </source>
</evidence>
<feature type="transmembrane region" description="Helical" evidence="7">
    <location>
        <begin position="277"/>
        <end position="301"/>
    </location>
</feature>
<dbReference type="AlphaFoldDB" id="A0A0M0KAF5"/>
<dbReference type="PANTHER" id="PTHR19957">
    <property type="entry name" value="SYNTAXIN"/>
    <property type="match status" value="1"/>
</dbReference>
<dbReference type="Proteomes" id="UP000037460">
    <property type="component" value="Unassembled WGS sequence"/>
</dbReference>
<dbReference type="FunFam" id="1.20.58.70:FF:000011">
    <property type="entry name" value="Syntaxin 4"/>
    <property type="match status" value="1"/>
</dbReference>
<sequence length="306" mass="34575">MNDRLSDLIGSSSTASAAISSAAAGSSSSATAAGPVIMQDFFAEVQEIKQSMELMRNNVRLMEESHNENLTAMSTDQSRRWSNQLEELTQATNRIVAQVRDRLKELDEANKEHAARYKSTTEGATESRIRTNMHGSLTRKFVELMADYQDLQTRYKTKYRERMERQYRIINPTATKEEVQVIVENPQADLFSQQIAGQTAVRNALADIQDRHKDLLRLETSINELHQLFLDVSVLVEAQGELLNQIEHAVGHSVINTGGALEELRRANDYKRRKREFTCWVASVILIIVVILGMPVLVGVIDDDER</sequence>
<dbReference type="GO" id="GO:0005484">
    <property type="term" value="F:SNAP receptor activity"/>
    <property type="evidence" value="ECO:0007669"/>
    <property type="project" value="InterPro"/>
</dbReference>
<evidence type="ECO:0000256" key="1">
    <source>
        <dbReference type="ARBA" id="ARBA00004211"/>
    </source>
</evidence>
<comment type="caution">
    <text evidence="9">The sequence shown here is derived from an EMBL/GenBank/DDBJ whole genome shotgun (WGS) entry which is preliminary data.</text>
</comment>
<dbReference type="PANTHER" id="PTHR19957:SF307">
    <property type="entry name" value="PROTEIN SSO1-RELATED"/>
    <property type="match status" value="1"/>
</dbReference>
<evidence type="ECO:0000256" key="3">
    <source>
        <dbReference type="ARBA" id="ARBA00022692"/>
    </source>
</evidence>
<dbReference type="SMART" id="SM00503">
    <property type="entry name" value="SynN"/>
    <property type="match status" value="1"/>
</dbReference>
<dbReference type="EMBL" id="JWZX01000744">
    <property type="protein sequence ID" value="KOO35810.1"/>
    <property type="molecule type" value="Genomic_DNA"/>
</dbReference>
<dbReference type="Gene3D" id="1.20.58.70">
    <property type="match status" value="1"/>
</dbReference>
<dbReference type="InterPro" id="IPR000727">
    <property type="entry name" value="T_SNARE_dom"/>
</dbReference>
<dbReference type="InterPro" id="IPR045242">
    <property type="entry name" value="Syntaxin"/>
</dbReference>
<dbReference type="InterPro" id="IPR010989">
    <property type="entry name" value="SNARE"/>
</dbReference>
<evidence type="ECO:0000256" key="5">
    <source>
        <dbReference type="ARBA" id="ARBA00023136"/>
    </source>
</evidence>
<dbReference type="InterPro" id="IPR006011">
    <property type="entry name" value="Syntaxin_N"/>
</dbReference>
<dbReference type="SUPFAM" id="SSF47661">
    <property type="entry name" value="t-snare proteins"/>
    <property type="match status" value="1"/>
</dbReference>
<dbReference type="CDD" id="cd00179">
    <property type="entry name" value="SynN"/>
    <property type="match status" value="1"/>
</dbReference>
<dbReference type="PROSITE" id="PS50192">
    <property type="entry name" value="T_SNARE"/>
    <property type="match status" value="1"/>
</dbReference>
<keyword evidence="3 7" id="KW-0812">Transmembrane</keyword>
<evidence type="ECO:0000256" key="4">
    <source>
        <dbReference type="ARBA" id="ARBA00022989"/>
    </source>
</evidence>
<dbReference type="GO" id="GO:0031201">
    <property type="term" value="C:SNARE complex"/>
    <property type="evidence" value="ECO:0007669"/>
    <property type="project" value="TreeGrafter"/>
</dbReference>
<dbReference type="PROSITE" id="PS00914">
    <property type="entry name" value="SYNTAXIN"/>
    <property type="match status" value="1"/>
</dbReference>
<evidence type="ECO:0000256" key="7">
    <source>
        <dbReference type="SAM" id="Phobius"/>
    </source>
</evidence>
<keyword evidence="4 7" id="KW-1133">Transmembrane helix</keyword>
<evidence type="ECO:0000256" key="2">
    <source>
        <dbReference type="ARBA" id="ARBA00009063"/>
    </source>
</evidence>
<accession>A0A0M0KAF5</accession>
<dbReference type="GO" id="GO:0006887">
    <property type="term" value="P:exocytosis"/>
    <property type="evidence" value="ECO:0007669"/>
    <property type="project" value="TreeGrafter"/>
</dbReference>
<dbReference type="GO" id="GO:0006906">
    <property type="term" value="P:vesicle fusion"/>
    <property type="evidence" value="ECO:0007669"/>
    <property type="project" value="TreeGrafter"/>
</dbReference>
<dbReference type="SMART" id="SM00397">
    <property type="entry name" value="t_SNARE"/>
    <property type="match status" value="1"/>
</dbReference>
<dbReference type="Gene3D" id="1.20.5.110">
    <property type="match status" value="1"/>
</dbReference>
<name>A0A0M0KAF5_9EUKA</name>
<protein>
    <submittedName>
        <fullName evidence="9">T-snare family protein</fullName>
    </submittedName>
</protein>
<reference evidence="10" key="1">
    <citation type="journal article" date="2015" name="PLoS Genet.">
        <title>Genome Sequence and Transcriptome Analyses of Chrysochromulina tobin: Metabolic Tools for Enhanced Algal Fitness in the Prominent Order Prymnesiales (Haptophyceae).</title>
        <authorList>
            <person name="Hovde B.T."/>
            <person name="Deodato C.R."/>
            <person name="Hunsperger H.M."/>
            <person name="Ryken S.A."/>
            <person name="Yost W."/>
            <person name="Jha R.K."/>
            <person name="Patterson J."/>
            <person name="Monnat R.J. Jr."/>
            <person name="Barlow S.B."/>
            <person name="Starkenburg S.R."/>
            <person name="Cattolico R.A."/>
        </authorList>
    </citation>
    <scope>NUCLEOTIDE SEQUENCE</scope>
    <source>
        <strain evidence="10">CCMP291</strain>
    </source>
</reference>
<comment type="subcellular location">
    <subcellularLocation>
        <location evidence="1">Membrane</location>
        <topology evidence="1">Single-pass type IV membrane protein</topology>
    </subcellularLocation>
</comment>
<proteinExistence type="inferred from homology"/>
<dbReference type="CDD" id="cd15848">
    <property type="entry name" value="SNARE_syntaxin1-like"/>
    <property type="match status" value="1"/>
</dbReference>
<dbReference type="Pfam" id="PF00804">
    <property type="entry name" value="Syntaxin"/>
    <property type="match status" value="1"/>
</dbReference>
<dbReference type="OrthoDB" id="10255013at2759"/>
<dbReference type="GO" id="GO:0000149">
    <property type="term" value="F:SNARE binding"/>
    <property type="evidence" value="ECO:0007669"/>
    <property type="project" value="TreeGrafter"/>
</dbReference>
<dbReference type="GO" id="GO:0048278">
    <property type="term" value="P:vesicle docking"/>
    <property type="evidence" value="ECO:0007669"/>
    <property type="project" value="TreeGrafter"/>
</dbReference>